<keyword evidence="3" id="KW-0804">Transcription</keyword>
<evidence type="ECO:0000256" key="1">
    <source>
        <dbReference type="ARBA" id="ARBA00023015"/>
    </source>
</evidence>
<dbReference type="SUPFAM" id="SSF53822">
    <property type="entry name" value="Periplasmic binding protein-like I"/>
    <property type="match status" value="1"/>
</dbReference>
<dbReference type="AlphaFoldDB" id="A0AAF0BMB7"/>
<keyword evidence="7" id="KW-1185">Reference proteome</keyword>
<dbReference type="CDD" id="cd01392">
    <property type="entry name" value="HTH_LacI"/>
    <property type="match status" value="1"/>
</dbReference>
<dbReference type="InterPro" id="IPR010982">
    <property type="entry name" value="Lambda_DNA-bd_dom_sf"/>
</dbReference>
<dbReference type="RefSeq" id="WP_289505118.1">
    <property type="nucleotide sequence ID" value="NZ_CP116805.1"/>
</dbReference>
<dbReference type="PROSITE" id="PS50943">
    <property type="entry name" value="HTH_CROC1"/>
    <property type="match status" value="1"/>
</dbReference>
<organism evidence="6 7">
    <name type="scientific">Gimibacter soli</name>
    <dbReference type="NCBI Taxonomy" id="3024400"/>
    <lineage>
        <taxon>Bacteria</taxon>
        <taxon>Pseudomonadati</taxon>
        <taxon>Pseudomonadota</taxon>
        <taxon>Alphaproteobacteria</taxon>
        <taxon>Kordiimonadales</taxon>
        <taxon>Temperatibacteraceae</taxon>
        <taxon>Gimibacter</taxon>
    </lineage>
</organism>
<dbReference type="PANTHER" id="PTHR30146">
    <property type="entry name" value="LACI-RELATED TRANSCRIPTIONAL REPRESSOR"/>
    <property type="match status" value="1"/>
</dbReference>
<dbReference type="InterPro" id="IPR028082">
    <property type="entry name" value="Peripla_BP_I"/>
</dbReference>
<dbReference type="PRINTS" id="PR00036">
    <property type="entry name" value="HTHLACI"/>
</dbReference>
<keyword evidence="1" id="KW-0805">Transcription regulation</keyword>
<evidence type="ECO:0000256" key="3">
    <source>
        <dbReference type="ARBA" id="ARBA00023163"/>
    </source>
</evidence>
<reference evidence="6" key="1">
    <citation type="submission" date="2023-01" db="EMBL/GenBank/DDBJ databases">
        <title>The genome sequence of Kordiimonadaceae bacterium 6D33.</title>
        <authorList>
            <person name="Liu Y."/>
        </authorList>
    </citation>
    <scope>NUCLEOTIDE SEQUENCE</scope>
    <source>
        <strain evidence="6">6D33</strain>
    </source>
</reference>
<evidence type="ECO:0000259" key="5">
    <source>
        <dbReference type="PROSITE" id="PS50943"/>
    </source>
</evidence>
<gene>
    <name evidence="6" type="ORF">PH603_06065</name>
</gene>
<dbReference type="InterPro" id="IPR046335">
    <property type="entry name" value="LacI/GalR-like_sensor"/>
</dbReference>
<dbReference type="CDD" id="cd01545">
    <property type="entry name" value="PBP1_SalR"/>
    <property type="match status" value="1"/>
</dbReference>
<dbReference type="PROSITE" id="PS50932">
    <property type="entry name" value="HTH_LACI_2"/>
    <property type="match status" value="1"/>
</dbReference>
<dbReference type="Pfam" id="PF00356">
    <property type="entry name" value="LacI"/>
    <property type="match status" value="1"/>
</dbReference>
<evidence type="ECO:0000256" key="2">
    <source>
        <dbReference type="ARBA" id="ARBA00023125"/>
    </source>
</evidence>
<dbReference type="InterPro" id="IPR000843">
    <property type="entry name" value="HTH_LacI"/>
</dbReference>
<dbReference type="KEGG" id="gso:PH603_06065"/>
<feature type="domain" description="HTH cro/C1-type" evidence="5">
    <location>
        <begin position="8"/>
        <end position="51"/>
    </location>
</feature>
<dbReference type="Proteomes" id="UP001217500">
    <property type="component" value="Chromosome"/>
</dbReference>
<evidence type="ECO:0000313" key="6">
    <source>
        <dbReference type="EMBL" id="WCL55322.1"/>
    </source>
</evidence>
<sequence length="340" mass="36540">MAPKSKPTIIDVARVAGVSVTTVSRVLNGGKYVSPDKLAAVQEAFDKLDYQPNLHARSLAGERAYLIGLLFDDPRGDYLSGMQRGTLLAGQKADYHVLVELLGRTGTLAQMKRLISRVRLSGVILTPPVCDHTSLLNTLVRHHIPAVRISPSSDFPGIPSVKIDDYAAATEMTRHLITLGHRKIGFIIGDPEHADARERQRAFNDALAKAGLEAKPEWVAEGGYQFSGGLTAARKILSQPDRPTAIFASNDDMAAAVIAVADEMGLRVPADLSVSGFDDTSLASAVSPALTTIRQPVEQMAMKAVEILLERISGEKPETETPVMMGTKFVRRGSTGPAPQ</sequence>
<dbReference type="Pfam" id="PF13377">
    <property type="entry name" value="Peripla_BP_3"/>
    <property type="match status" value="1"/>
</dbReference>
<evidence type="ECO:0000313" key="7">
    <source>
        <dbReference type="Proteomes" id="UP001217500"/>
    </source>
</evidence>
<dbReference type="InterPro" id="IPR001387">
    <property type="entry name" value="Cro/C1-type_HTH"/>
</dbReference>
<accession>A0AAF0BMB7</accession>
<dbReference type="PANTHER" id="PTHR30146:SF153">
    <property type="entry name" value="LACTOSE OPERON REPRESSOR"/>
    <property type="match status" value="1"/>
</dbReference>
<dbReference type="SUPFAM" id="SSF47413">
    <property type="entry name" value="lambda repressor-like DNA-binding domains"/>
    <property type="match status" value="1"/>
</dbReference>
<protein>
    <submittedName>
        <fullName evidence="6">LacI family DNA-binding transcriptional regulator</fullName>
    </submittedName>
</protein>
<dbReference type="EMBL" id="CP116805">
    <property type="protein sequence ID" value="WCL55322.1"/>
    <property type="molecule type" value="Genomic_DNA"/>
</dbReference>
<dbReference type="SMART" id="SM00354">
    <property type="entry name" value="HTH_LACI"/>
    <property type="match status" value="1"/>
</dbReference>
<proteinExistence type="predicted"/>
<dbReference type="GO" id="GO:0003700">
    <property type="term" value="F:DNA-binding transcription factor activity"/>
    <property type="evidence" value="ECO:0007669"/>
    <property type="project" value="TreeGrafter"/>
</dbReference>
<dbReference type="GO" id="GO:0000976">
    <property type="term" value="F:transcription cis-regulatory region binding"/>
    <property type="evidence" value="ECO:0007669"/>
    <property type="project" value="TreeGrafter"/>
</dbReference>
<dbReference type="PROSITE" id="PS00356">
    <property type="entry name" value="HTH_LACI_1"/>
    <property type="match status" value="1"/>
</dbReference>
<name>A0AAF0BMB7_9PROT</name>
<feature type="domain" description="HTH lacI-type" evidence="4">
    <location>
        <begin position="7"/>
        <end position="61"/>
    </location>
</feature>
<dbReference type="Gene3D" id="3.40.50.2300">
    <property type="match status" value="2"/>
</dbReference>
<evidence type="ECO:0000259" key="4">
    <source>
        <dbReference type="PROSITE" id="PS50932"/>
    </source>
</evidence>
<keyword evidence="2 6" id="KW-0238">DNA-binding</keyword>
<dbReference type="Gene3D" id="1.10.260.40">
    <property type="entry name" value="lambda repressor-like DNA-binding domains"/>
    <property type="match status" value="1"/>
</dbReference>